<comment type="caution">
    <text evidence="2">The sequence shown here is derived from an EMBL/GenBank/DDBJ whole genome shotgun (WGS) entry which is preliminary data.</text>
</comment>
<gene>
    <name evidence="2" type="ORF">E1963_02495</name>
</gene>
<organism evidence="2 3">
    <name type="scientific">Extibacter muris</name>
    <dbReference type="NCBI Taxonomy" id="1796622"/>
    <lineage>
        <taxon>Bacteria</taxon>
        <taxon>Bacillati</taxon>
        <taxon>Bacillota</taxon>
        <taxon>Clostridia</taxon>
        <taxon>Lachnospirales</taxon>
        <taxon>Lachnospiraceae</taxon>
        <taxon>Extibacter</taxon>
    </lineage>
</organism>
<name>A0A4R4FJI8_9FIRM</name>
<dbReference type="RefSeq" id="WP_132274867.1">
    <property type="nucleotide sequence ID" value="NZ_SMMX01000002.1"/>
</dbReference>
<evidence type="ECO:0000313" key="2">
    <source>
        <dbReference type="EMBL" id="TDA22979.1"/>
    </source>
</evidence>
<reference evidence="2 3" key="1">
    <citation type="journal article" date="2016" name="Nat. Microbiol.">
        <title>The Mouse Intestinal Bacterial Collection (miBC) provides host-specific insight into cultured diversity and functional potential of the gut microbiota.</title>
        <authorList>
            <person name="Lagkouvardos I."/>
            <person name="Pukall R."/>
            <person name="Abt B."/>
            <person name="Foesel B.U."/>
            <person name="Meier-Kolthoff J.P."/>
            <person name="Kumar N."/>
            <person name="Bresciani A."/>
            <person name="Martinez I."/>
            <person name="Just S."/>
            <person name="Ziegler C."/>
            <person name="Brugiroux S."/>
            <person name="Garzetti D."/>
            <person name="Wenning M."/>
            <person name="Bui T.P."/>
            <person name="Wang J."/>
            <person name="Hugenholtz F."/>
            <person name="Plugge C.M."/>
            <person name="Peterson D.A."/>
            <person name="Hornef M.W."/>
            <person name="Baines J.F."/>
            <person name="Smidt H."/>
            <person name="Walter J."/>
            <person name="Kristiansen K."/>
            <person name="Nielsen H.B."/>
            <person name="Haller D."/>
            <person name="Overmann J."/>
            <person name="Stecher B."/>
            <person name="Clavel T."/>
        </authorList>
    </citation>
    <scope>NUCLEOTIDE SEQUENCE [LARGE SCALE GENOMIC DNA]</scope>
    <source>
        <strain evidence="2 3">DSM 28560</strain>
    </source>
</reference>
<evidence type="ECO:0000313" key="3">
    <source>
        <dbReference type="Proteomes" id="UP000295710"/>
    </source>
</evidence>
<feature type="compositionally biased region" description="Gly residues" evidence="1">
    <location>
        <begin position="1"/>
        <end position="10"/>
    </location>
</feature>
<dbReference type="AlphaFoldDB" id="A0A4R4FJI8"/>
<feature type="region of interest" description="Disordered" evidence="1">
    <location>
        <begin position="1"/>
        <end position="21"/>
    </location>
</feature>
<dbReference type="Proteomes" id="UP000295710">
    <property type="component" value="Unassembled WGS sequence"/>
</dbReference>
<protein>
    <submittedName>
        <fullName evidence="2">Uncharacterized protein</fullName>
    </submittedName>
</protein>
<proteinExistence type="predicted"/>
<evidence type="ECO:0000256" key="1">
    <source>
        <dbReference type="SAM" id="MobiDB-lite"/>
    </source>
</evidence>
<accession>A0A4R4FJI8</accession>
<dbReference type="EMBL" id="SMMX01000002">
    <property type="protein sequence ID" value="TDA22979.1"/>
    <property type="molecule type" value="Genomic_DNA"/>
</dbReference>
<keyword evidence="3" id="KW-1185">Reference proteome</keyword>
<sequence length="63" mass="5973">MAGWEPGGRCAGASVRGGESVPESLVCGRGAAISDSAAKLGGRGLVAASDASEQMPPGSLSAA</sequence>